<dbReference type="SFLD" id="SFLDG01111">
    <property type="entry name" value="Uncharacterised_Radical_SAM_Su"/>
    <property type="match status" value="1"/>
</dbReference>
<dbReference type="InterPro" id="IPR058240">
    <property type="entry name" value="rSAM_sf"/>
</dbReference>
<dbReference type="PROSITE" id="PS01137">
    <property type="entry name" value="TATD_1"/>
    <property type="match status" value="1"/>
</dbReference>
<dbReference type="InterPro" id="IPR023821">
    <property type="entry name" value="rSAM_TatD-assoc"/>
</dbReference>
<dbReference type="InterPro" id="IPR032466">
    <property type="entry name" value="Metal_Hydrolase"/>
</dbReference>
<comment type="cofactor">
    <cofactor evidence="1">
        <name>[4Fe-4S] cluster</name>
        <dbReference type="ChEBI" id="CHEBI:49883"/>
    </cofactor>
</comment>
<dbReference type="PROSITE" id="PS01091">
    <property type="entry name" value="TATD_3"/>
    <property type="match status" value="1"/>
</dbReference>
<keyword evidence="5 9" id="KW-0378">Hydrolase</keyword>
<dbReference type="PANTHER" id="PTHR46124:SF2">
    <property type="entry name" value="D-AMINOACYL-TRNA DEACYLASE"/>
    <property type="match status" value="1"/>
</dbReference>
<dbReference type="GO" id="GO:0016788">
    <property type="term" value="F:hydrolase activity, acting on ester bonds"/>
    <property type="evidence" value="ECO:0007669"/>
    <property type="project" value="InterPro"/>
</dbReference>
<dbReference type="CDD" id="cd01310">
    <property type="entry name" value="TatD_DNAse"/>
    <property type="match status" value="1"/>
</dbReference>
<dbReference type="GO" id="GO:0046872">
    <property type="term" value="F:metal ion binding"/>
    <property type="evidence" value="ECO:0007669"/>
    <property type="project" value="UniProtKB-KW"/>
</dbReference>
<dbReference type="PATRIC" id="fig|1609969.3.peg.1347"/>
<protein>
    <submittedName>
        <fullName evidence="9">TatD family hydrolase</fullName>
    </submittedName>
</protein>
<feature type="domain" description="Radical SAM core" evidence="8">
    <location>
        <begin position="266"/>
        <end position="458"/>
    </location>
</feature>
<dbReference type="GO" id="GO:0004536">
    <property type="term" value="F:DNA nuclease activity"/>
    <property type="evidence" value="ECO:0007669"/>
    <property type="project" value="InterPro"/>
</dbReference>
<keyword evidence="4" id="KW-0479">Metal-binding</keyword>
<dbReference type="SUPFAM" id="SSF51556">
    <property type="entry name" value="Metallo-dependent hydrolases"/>
    <property type="match status" value="1"/>
</dbReference>
<dbReference type="CDD" id="cd01335">
    <property type="entry name" value="Radical_SAM"/>
    <property type="match status" value="1"/>
</dbReference>
<keyword evidence="10" id="KW-1185">Reference proteome</keyword>
<evidence type="ECO:0000256" key="1">
    <source>
        <dbReference type="ARBA" id="ARBA00001966"/>
    </source>
</evidence>
<evidence type="ECO:0000256" key="6">
    <source>
        <dbReference type="ARBA" id="ARBA00023004"/>
    </source>
</evidence>
<comment type="caution">
    <text evidence="9">The sequence shown here is derived from an EMBL/GenBank/DDBJ whole genome shotgun (WGS) entry which is preliminary data.</text>
</comment>
<evidence type="ECO:0000256" key="2">
    <source>
        <dbReference type="ARBA" id="ARBA00009275"/>
    </source>
</evidence>
<keyword evidence="3" id="KW-0949">S-adenosyl-L-methionine</keyword>
<evidence type="ECO:0000256" key="7">
    <source>
        <dbReference type="ARBA" id="ARBA00023014"/>
    </source>
</evidence>
<dbReference type="InterPro" id="IPR001130">
    <property type="entry name" value="TatD-like"/>
</dbReference>
<dbReference type="AlphaFoldDB" id="A0A0F0CNN7"/>
<dbReference type="Gene3D" id="3.20.20.70">
    <property type="entry name" value="Aldolase class I"/>
    <property type="match status" value="1"/>
</dbReference>
<dbReference type="Pfam" id="PF01026">
    <property type="entry name" value="TatD_DNase"/>
    <property type="match status" value="1"/>
</dbReference>
<accession>A0A0F0CNN7</accession>
<dbReference type="SFLD" id="SFLDS00029">
    <property type="entry name" value="Radical_SAM"/>
    <property type="match status" value="1"/>
</dbReference>
<dbReference type="PANTHER" id="PTHR46124">
    <property type="entry name" value="D-AMINOACYL-TRNA DEACYLASE"/>
    <property type="match status" value="1"/>
</dbReference>
<comment type="similarity">
    <text evidence="2">Belongs to the metallo-dependent hydrolases superfamily. TatD-type hydrolase family.</text>
</comment>
<sequence length="458" mass="51695">MFLVDTHAHLNLPEYKEDIDIIIKRAESAGVKRIIVPGVGMEENKKSLFLSKEYSSCFSAFGIHPNNVTPSTIDDITEIRALCLDNNKVAAIGEIGLDYYRKYTSLDIQKTMFKEFLTLAGELDFPVILHSRNAEQDFWDILSGMKNFKNYGVVHCFSGDKDFLKKILSLGFHVSFTGVVTFKNSDMIKSLVREVPLERLLLETDSPYMAPEPMRGKICSPDYIVYMLETYAKIYNCSKEEIAEITTSNANNLFKLGIENKGKIAYPIRNSLYLNITNRCTNRCSFCTREKSDFVKGHELKLDREPSLEEIVVAMGDVSKYDEIVFCGFGEPTLRIKIIKEVSAYLKKHGKKVRLVTNGQAELINKRPVAKEMKGLIDTVSVSLNAPVKESYDKLCYSVFGEDAFNNVVSFAQHVISEGISVEITCLDMIGEEKIAVVKNTARELGASFRLRYFDVVG</sequence>
<evidence type="ECO:0000256" key="5">
    <source>
        <dbReference type="ARBA" id="ARBA00022801"/>
    </source>
</evidence>
<evidence type="ECO:0000256" key="3">
    <source>
        <dbReference type="ARBA" id="ARBA00022691"/>
    </source>
</evidence>
<dbReference type="InterPro" id="IPR018228">
    <property type="entry name" value="DNase_TatD-rel_CS"/>
</dbReference>
<dbReference type="SUPFAM" id="SSF102114">
    <property type="entry name" value="Radical SAM enzymes"/>
    <property type="match status" value="1"/>
</dbReference>
<dbReference type="GO" id="GO:0051536">
    <property type="term" value="F:iron-sulfur cluster binding"/>
    <property type="evidence" value="ECO:0007669"/>
    <property type="project" value="UniProtKB-KW"/>
</dbReference>
<dbReference type="Pfam" id="PF04055">
    <property type="entry name" value="Radical_SAM"/>
    <property type="match status" value="1"/>
</dbReference>
<evidence type="ECO:0000313" key="10">
    <source>
        <dbReference type="Proteomes" id="UP000033428"/>
    </source>
</evidence>
<dbReference type="InterPro" id="IPR007197">
    <property type="entry name" value="rSAM"/>
</dbReference>
<dbReference type="Gene3D" id="3.20.20.140">
    <property type="entry name" value="Metal-dependent hydrolases"/>
    <property type="match status" value="1"/>
</dbReference>
<organism evidence="9 10">
    <name type="scientific">Candidatus Omnitrophus magneticus</name>
    <dbReference type="NCBI Taxonomy" id="1609969"/>
    <lineage>
        <taxon>Bacteria</taxon>
        <taxon>Pseudomonadati</taxon>
        <taxon>Candidatus Omnitrophota</taxon>
        <taxon>Candidatus Omnitrophus</taxon>
    </lineage>
</organism>
<dbReference type="NCBIfam" id="TIGR04038">
    <property type="entry name" value="tatD_link_rSAM"/>
    <property type="match status" value="1"/>
</dbReference>
<dbReference type="SFLD" id="SFLDG01067">
    <property type="entry name" value="SPASM/twitch_domain_containing"/>
    <property type="match status" value="1"/>
</dbReference>
<dbReference type="InterPro" id="IPR013785">
    <property type="entry name" value="Aldolase_TIM"/>
</dbReference>
<name>A0A0F0CNN7_9BACT</name>
<dbReference type="PROSITE" id="PS51918">
    <property type="entry name" value="RADICAL_SAM"/>
    <property type="match status" value="1"/>
</dbReference>
<evidence type="ECO:0000256" key="4">
    <source>
        <dbReference type="ARBA" id="ARBA00022723"/>
    </source>
</evidence>
<gene>
    <name evidence="9" type="ORF">OMAG_001260</name>
</gene>
<keyword evidence="6" id="KW-0408">Iron</keyword>
<reference evidence="9 10" key="1">
    <citation type="submission" date="2015-02" db="EMBL/GenBank/DDBJ databases">
        <title>Single-cell genomics of uncultivated deep-branching MTB reveals a conserved set of magnetosome genes.</title>
        <authorList>
            <person name="Kolinko S."/>
            <person name="Richter M."/>
            <person name="Glockner F.O."/>
            <person name="Brachmann A."/>
            <person name="Schuler D."/>
        </authorList>
    </citation>
    <scope>NUCLEOTIDE SEQUENCE [LARGE SCALE GENOMIC DNA]</scope>
    <source>
        <strain evidence="9">SKK-01</strain>
    </source>
</reference>
<dbReference type="InterPro" id="IPR015991">
    <property type="entry name" value="TatD/YcfH-like"/>
</dbReference>
<dbReference type="FunFam" id="3.20.20.140:FF:000005">
    <property type="entry name" value="TatD family hydrolase"/>
    <property type="match status" value="1"/>
</dbReference>
<dbReference type="EMBL" id="JYNY01000246">
    <property type="protein sequence ID" value="KJJ84867.1"/>
    <property type="molecule type" value="Genomic_DNA"/>
</dbReference>
<evidence type="ECO:0000259" key="8">
    <source>
        <dbReference type="PROSITE" id="PS51918"/>
    </source>
</evidence>
<evidence type="ECO:0000313" key="9">
    <source>
        <dbReference type="EMBL" id="KJJ84867.1"/>
    </source>
</evidence>
<dbReference type="NCBIfam" id="TIGR00010">
    <property type="entry name" value="YchF/TatD family DNA exonuclease"/>
    <property type="match status" value="1"/>
</dbReference>
<dbReference type="Proteomes" id="UP000033428">
    <property type="component" value="Unassembled WGS sequence"/>
</dbReference>
<proteinExistence type="inferred from homology"/>
<keyword evidence="7" id="KW-0411">Iron-sulfur</keyword>